<feature type="chain" id="PRO_5047480825" evidence="2">
    <location>
        <begin position="27"/>
        <end position="247"/>
    </location>
</feature>
<feature type="compositionally biased region" description="Basic and acidic residues" evidence="1">
    <location>
        <begin position="34"/>
        <end position="49"/>
    </location>
</feature>
<gene>
    <name evidence="3" type="ORF">BASA50_005119</name>
</gene>
<feature type="compositionally biased region" description="Low complexity" evidence="1">
    <location>
        <begin position="210"/>
        <end position="227"/>
    </location>
</feature>
<keyword evidence="2" id="KW-0732">Signal</keyword>
<evidence type="ECO:0000256" key="2">
    <source>
        <dbReference type="SAM" id="SignalP"/>
    </source>
</evidence>
<dbReference type="EMBL" id="JAFCIX010000227">
    <property type="protein sequence ID" value="KAH6596413.1"/>
    <property type="molecule type" value="Genomic_DNA"/>
</dbReference>
<evidence type="ECO:0000313" key="4">
    <source>
        <dbReference type="Proteomes" id="UP001648503"/>
    </source>
</evidence>
<name>A0ABQ8FDI8_9FUNG</name>
<organism evidence="3 4">
    <name type="scientific">Batrachochytrium salamandrivorans</name>
    <dbReference type="NCBI Taxonomy" id="1357716"/>
    <lineage>
        <taxon>Eukaryota</taxon>
        <taxon>Fungi</taxon>
        <taxon>Fungi incertae sedis</taxon>
        <taxon>Chytridiomycota</taxon>
        <taxon>Chytridiomycota incertae sedis</taxon>
        <taxon>Chytridiomycetes</taxon>
        <taxon>Rhizophydiales</taxon>
        <taxon>Rhizophydiales incertae sedis</taxon>
        <taxon>Batrachochytrium</taxon>
    </lineage>
</organism>
<reference evidence="3 4" key="1">
    <citation type="submission" date="2021-02" db="EMBL/GenBank/DDBJ databases">
        <title>Variation within the Batrachochytrium salamandrivorans European outbreak.</title>
        <authorList>
            <person name="Kelly M."/>
            <person name="Pasmans F."/>
            <person name="Shea T.P."/>
            <person name="Munoz J.F."/>
            <person name="Carranza S."/>
            <person name="Cuomo C.A."/>
            <person name="Martel A."/>
        </authorList>
    </citation>
    <scope>NUCLEOTIDE SEQUENCE [LARGE SCALE GENOMIC DNA]</scope>
    <source>
        <strain evidence="3 4">AMFP18/2</strain>
    </source>
</reference>
<keyword evidence="4" id="KW-1185">Reference proteome</keyword>
<comment type="caution">
    <text evidence="3">The sequence shown here is derived from an EMBL/GenBank/DDBJ whole genome shotgun (WGS) entry which is preliminary data.</text>
</comment>
<evidence type="ECO:0000313" key="3">
    <source>
        <dbReference type="EMBL" id="KAH6596413.1"/>
    </source>
</evidence>
<feature type="region of interest" description="Disordered" evidence="1">
    <location>
        <begin position="149"/>
        <end position="227"/>
    </location>
</feature>
<proteinExistence type="predicted"/>
<sequence length="247" mass="26617">MRHTSVTVGSALSLALILAASPATFGTPVSTDTLYRRSSEPIPCDKSESKAVSTQKKHEKWGHSGSKPKSVPSPPADMYNEPSKDLMPSNEKKPESNMNHDMQDLSMWDCEEVIEFPADEWDCEATEMSKINLDEYDCWEETDFSGYDCEEAEGEFECDEDDEEPIEKSGPSAPAETLASVPSIPTSAPKSPEPVSESPAPASEPPAPTSSPSTSINSPITSASYSWSPSMSSLVTALLLSASVMTL</sequence>
<feature type="region of interest" description="Disordered" evidence="1">
    <location>
        <begin position="28"/>
        <end position="101"/>
    </location>
</feature>
<evidence type="ECO:0000256" key="1">
    <source>
        <dbReference type="SAM" id="MobiDB-lite"/>
    </source>
</evidence>
<dbReference type="Proteomes" id="UP001648503">
    <property type="component" value="Unassembled WGS sequence"/>
</dbReference>
<feature type="compositionally biased region" description="Low complexity" evidence="1">
    <location>
        <begin position="187"/>
        <end position="201"/>
    </location>
</feature>
<feature type="compositionally biased region" description="Acidic residues" evidence="1">
    <location>
        <begin position="149"/>
        <end position="165"/>
    </location>
</feature>
<feature type="signal peptide" evidence="2">
    <location>
        <begin position="1"/>
        <end position="26"/>
    </location>
</feature>
<protein>
    <submittedName>
        <fullName evidence="3">Uncharacterized protein</fullName>
    </submittedName>
</protein>
<accession>A0ABQ8FDI8</accession>